<dbReference type="EMBL" id="LT629745">
    <property type="protein sequence ID" value="SDR66319.1"/>
    <property type="molecule type" value="Genomic_DNA"/>
</dbReference>
<keyword evidence="3" id="KW-1185">Reference proteome</keyword>
<proteinExistence type="predicted"/>
<evidence type="ECO:0000313" key="3">
    <source>
        <dbReference type="Proteomes" id="UP000198858"/>
    </source>
</evidence>
<name>A0A1H1KXA4_9FLAO</name>
<reference evidence="2 3" key="1">
    <citation type="submission" date="2016-10" db="EMBL/GenBank/DDBJ databases">
        <authorList>
            <person name="Varghese N."/>
            <person name="Submissions S."/>
        </authorList>
    </citation>
    <scope>NUCLEOTIDE SEQUENCE [LARGE SCALE GENOMIC DNA]</scope>
    <source>
        <strain evidence="2 3">Mar_2010_102</strain>
    </source>
</reference>
<dbReference type="AlphaFoldDB" id="A0A1H1KXA4"/>
<protein>
    <submittedName>
        <fullName evidence="2">Immunity protein 63</fullName>
    </submittedName>
</protein>
<dbReference type="STRING" id="1250231.SAMN04488552_0270"/>
<evidence type="ECO:0000313" key="2">
    <source>
        <dbReference type="EMBL" id="SDR66319.1"/>
    </source>
</evidence>
<sequence length="157" mass="19098">MSQVHLLKKEFERLARIIAVSEKHKPTFGSINNDFKPYIFQDYKNNLHYIFKERGEIVYEKSTSDFDEILFWIFEDITSTLSYDFELKNRIEDQDFRRIAFNHQVKLRTKLNKVWGERTIKKHNKIIEAIPLMIQHRKELNTVDILEIFNYQKMKLI</sequence>
<accession>A0A1H1KXA4</accession>
<feature type="domain" description="Immunity protein 63" evidence="1">
    <location>
        <begin position="46"/>
        <end position="119"/>
    </location>
</feature>
<dbReference type="InterPro" id="IPR028952">
    <property type="entry name" value="Imm63"/>
</dbReference>
<dbReference type="Pfam" id="PF15599">
    <property type="entry name" value="Imm63"/>
    <property type="match status" value="1"/>
</dbReference>
<dbReference type="RefSeq" id="WP_089660987.1">
    <property type="nucleotide sequence ID" value="NZ_LT629745.1"/>
</dbReference>
<organism evidence="2 3">
    <name type="scientific">Christiangramia echinicola</name>
    <dbReference type="NCBI Taxonomy" id="279359"/>
    <lineage>
        <taxon>Bacteria</taxon>
        <taxon>Pseudomonadati</taxon>
        <taxon>Bacteroidota</taxon>
        <taxon>Flavobacteriia</taxon>
        <taxon>Flavobacteriales</taxon>
        <taxon>Flavobacteriaceae</taxon>
        <taxon>Christiangramia</taxon>
    </lineage>
</organism>
<evidence type="ECO:0000259" key="1">
    <source>
        <dbReference type="Pfam" id="PF15599"/>
    </source>
</evidence>
<gene>
    <name evidence="2" type="ORF">SAMN04488552_0270</name>
</gene>
<dbReference type="Proteomes" id="UP000198858">
    <property type="component" value="Chromosome I"/>
</dbReference>